<gene>
    <name evidence="1" type="ORF">SAMN05421548_14727</name>
</gene>
<dbReference type="InterPro" id="IPR006521">
    <property type="entry name" value="Tail_protein_I"/>
</dbReference>
<organism evidence="1 2">
    <name type="scientific">Paraburkholderia lycopersici</name>
    <dbReference type="NCBI Taxonomy" id="416944"/>
    <lineage>
        <taxon>Bacteria</taxon>
        <taxon>Pseudomonadati</taxon>
        <taxon>Pseudomonadota</taxon>
        <taxon>Betaproteobacteria</taxon>
        <taxon>Burkholderiales</taxon>
        <taxon>Burkholderiaceae</taxon>
        <taxon>Paraburkholderia</taxon>
    </lineage>
</organism>
<reference evidence="2" key="1">
    <citation type="submission" date="2016-09" db="EMBL/GenBank/DDBJ databases">
        <authorList>
            <person name="Varghese N."/>
            <person name="Submissions S."/>
        </authorList>
    </citation>
    <scope>NUCLEOTIDE SEQUENCE [LARGE SCALE GENOMIC DNA]</scope>
    <source>
        <strain evidence="2">TNe-862</strain>
    </source>
</reference>
<protein>
    <submittedName>
        <fullName evidence="1">Phage tail protein, P2 protein I family</fullName>
    </submittedName>
</protein>
<dbReference type="STRING" id="416944.SAMN05421548_14727"/>
<dbReference type="AlphaFoldDB" id="A0A1G7CQY1"/>
<proteinExistence type="predicted"/>
<evidence type="ECO:0000313" key="2">
    <source>
        <dbReference type="Proteomes" id="UP000198908"/>
    </source>
</evidence>
<dbReference type="OrthoDB" id="90759at2"/>
<dbReference type="EMBL" id="FMYQ01000047">
    <property type="protein sequence ID" value="SDE41762.1"/>
    <property type="molecule type" value="Genomic_DNA"/>
</dbReference>
<dbReference type="Proteomes" id="UP000198908">
    <property type="component" value="Unassembled WGS sequence"/>
</dbReference>
<evidence type="ECO:0000313" key="1">
    <source>
        <dbReference type="EMBL" id="SDE41762.1"/>
    </source>
</evidence>
<dbReference type="Pfam" id="PF09684">
    <property type="entry name" value="Tail_P2_I"/>
    <property type="match status" value="1"/>
</dbReference>
<dbReference type="NCBIfam" id="TIGR01634">
    <property type="entry name" value="tail_P2_I"/>
    <property type="match status" value="1"/>
</dbReference>
<name>A0A1G7CQY1_9BURK</name>
<keyword evidence="2" id="KW-1185">Reference proteome</keyword>
<accession>A0A1G7CQY1</accession>
<sequence length="227" mass="24945">MSNAPSLLPPNATATERRLEQVGARISDIPTPVRDMWNPDACPVALLPWLAWGFGVDEWDSDWSEAQKRSAIKNALFVQKHKGTIGSVKRALAALGYDIVVQEWFNQIPAGDPGTFDVLLDSNQTGIDQAALTRILELIDRYKNLRSHLVRVRPSVTTRGGPILAGVCTVGHEITVPFDGPQYSDGSFAYDLMLDAMHYGEASTVGALDQLDTIVRAEMPSNSWKQQ</sequence>